<evidence type="ECO:0000313" key="2">
    <source>
        <dbReference type="Proteomes" id="UP000610966"/>
    </source>
</evidence>
<proteinExistence type="predicted"/>
<dbReference type="Proteomes" id="UP000610966">
    <property type="component" value="Unassembled WGS sequence"/>
</dbReference>
<protein>
    <submittedName>
        <fullName evidence="1">Uncharacterized protein</fullName>
    </submittedName>
</protein>
<sequence>MMLALEAHYPCPVCGCRLRTVMTAEARINKRSLRVEPFIGVAPGPCPECGATAQPPDRLTYELTAKSAADVAAYRAKRWPELLEEAPPL</sequence>
<dbReference type="RefSeq" id="WP_239089615.1">
    <property type="nucleotide sequence ID" value="NZ_BOOG01000021.1"/>
</dbReference>
<name>A0A8J3VZX0_9ACTN</name>
<gene>
    <name evidence="1" type="ORF">Mth01_25440</name>
</gene>
<comment type="caution">
    <text evidence="1">The sequence shown here is derived from an EMBL/GenBank/DDBJ whole genome shotgun (WGS) entry which is preliminary data.</text>
</comment>
<reference evidence="1" key="1">
    <citation type="submission" date="2021-01" db="EMBL/GenBank/DDBJ databases">
        <title>Whole genome shotgun sequence of Sphaerimonospora thailandensis NBRC 107569.</title>
        <authorList>
            <person name="Komaki H."/>
            <person name="Tamura T."/>
        </authorList>
    </citation>
    <scope>NUCLEOTIDE SEQUENCE</scope>
    <source>
        <strain evidence="1">NBRC 107569</strain>
    </source>
</reference>
<organism evidence="1 2">
    <name type="scientific">Sphaerimonospora thailandensis</name>
    <dbReference type="NCBI Taxonomy" id="795644"/>
    <lineage>
        <taxon>Bacteria</taxon>
        <taxon>Bacillati</taxon>
        <taxon>Actinomycetota</taxon>
        <taxon>Actinomycetes</taxon>
        <taxon>Streptosporangiales</taxon>
        <taxon>Streptosporangiaceae</taxon>
        <taxon>Sphaerimonospora</taxon>
    </lineage>
</organism>
<accession>A0A8J3VZX0</accession>
<evidence type="ECO:0000313" key="1">
    <source>
        <dbReference type="EMBL" id="GIH70291.1"/>
    </source>
</evidence>
<dbReference type="AlphaFoldDB" id="A0A8J3VZX0"/>
<dbReference type="EMBL" id="BOOG01000021">
    <property type="protein sequence ID" value="GIH70291.1"/>
    <property type="molecule type" value="Genomic_DNA"/>
</dbReference>
<keyword evidence="2" id="KW-1185">Reference proteome</keyword>